<evidence type="ECO:0000256" key="1">
    <source>
        <dbReference type="ARBA" id="ARBA00004141"/>
    </source>
</evidence>
<dbReference type="Proteomes" id="UP001445076">
    <property type="component" value="Unassembled WGS sequence"/>
</dbReference>
<comment type="subcellular location">
    <subcellularLocation>
        <location evidence="1">Membrane</location>
        <topology evidence="1">Multi-pass membrane protein</topology>
    </subcellularLocation>
</comment>
<name>A0AAW0Y3J2_CHEQU</name>
<dbReference type="EMBL" id="JARKIK010000006">
    <property type="protein sequence ID" value="KAK8751380.1"/>
    <property type="molecule type" value="Genomic_DNA"/>
</dbReference>
<keyword evidence="3 5" id="KW-1133">Transmembrane helix</keyword>
<protein>
    <submittedName>
        <fullName evidence="6">Uncharacterized protein</fullName>
    </submittedName>
</protein>
<keyword evidence="2 5" id="KW-0812">Transmembrane</keyword>
<feature type="non-terminal residue" evidence="6">
    <location>
        <position position="1"/>
    </location>
</feature>
<dbReference type="Gene3D" id="1.20.1250.20">
    <property type="entry name" value="MFS general substrate transporter like domains"/>
    <property type="match status" value="1"/>
</dbReference>
<dbReference type="GO" id="GO:0022857">
    <property type="term" value="F:transmembrane transporter activity"/>
    <property type="evidence" value="ECO:0007669"/>
    <property type="project" value="InterPro"/>
</dbReference>
<evidence type="ECO:0000256" key="5">
    <source>
        <dbReference type="SAM" id="Phobius"/>
    </source>
</evidence>
<organism evidence="6 7">
    <name type="scientific">Cherax quadricarinatus</name>
    <name type="common">Australian red claw crayfish</name>
    <dbReference type="NCBI Taxonomy" id="27406"/>
    <lineage>
        <taxon>Eukaryota</taxon>
        <taxon>Metazoa</taxon>
        <taxon>Ecdysozoa</taxon>
        <taxon>Arthropoda</taxon>
        <taxon>Crustacea</taxon>
        <taxon>Multicrustacea</taxon>
        <taxon>Malacostraca</taxon>
        <taxon>Eumalacostraca</taxon>
        <taxon>Eucarida</taxon>
        <taxon>Decapoda</taxon>
        <taxon>Pleocyemata</taxon>
        <taxon>Astacidea</taxon>
        <taxon>Parastacoidea</taxon>
        <taxon>Parastacidae</taxon>
        <taxon>Cherax</taxon>
    </lineage>
</organism>
<keyword evidence="4 5" id="KW-0472">Membrane</keyword>
<dbReference type="PANTHER" id="PTHR24064">
    <property type="entry name" value="SOLUTE CARRIER FAMILY 22 MEMBER"/>
    <property type="match status" value="1"/>
</dbReference>
<evidence type="ECO:0000313" key="7">
    <source>
        <dbReference type="Proteomes" id="UP001445076"/>
    </source>
</evidence>
<evidence type="ECO:0000256" key="3">
    <source>
        <dbReference type="ARBA" id="ARBA00022989"/>
    </source>
</evidence>
<feature type="transmembrane region" description="Helical" evidence="5">
    <location>
        <begin position="15"/>
        <end position="34"/>
    </location>
</feature>
<dbReference type="InterPro" id="IPR005828">
    <property type="entry name" value="MFS_sugar_transport-like"/>
</dbReference>
<dbReference type="GO" id="GO:0016020">
    <property type="term" value="C:membrane"/>
    <property type="evidence" value="ECO:0007669"/>
    <property type="project" value="UniProtKB-SubCell"/>
</dbReference>
<feature type="transmembrane region" description="Helical" evidence="5">
    <location>
        <begin position="168"/>
        <end position="186"/>
    </location>
</feature>
<feature type="non-terminal residue" evidence="6">
    <location>
        <position position="191"/>
    </location>
</feature>
<reference evidence="6 7" key="1">
    <citation type="journal article" date="2024" name="BMC Genomics">
        <title>Genome assembly of redclaw crayfish (Cherax quadricarinatus) provides insights into its immune adaptation and hypoxia tolerance.</title>
        <authorList>
            <person name="Liu Z."/>
            <person name="Zheng J."/>
            <person name="Li H."/>
            <person name="Fang K."/>
            <person name="Wang S."/>
            <person name="He J."/>
            <person name="Zhou D."/>
            <person name="Weng S."/>
            <person name="Chi M."/>
            <person name="Gu Z."/>
            <person name="He J."/>
            <person name="Li F."/>
            <person name="Wang M."/>
        </authorList>
    </citation>
    <scope>NUCLEOTIDE SEQUENCE [LARGE SCALE GENOMIC DNA]</scope>
    <source>
        <strain evidence="6">ZL_2023a</strain>
    </source>
</reference>
<comment type="caution">
    <text evidence="6">The sequence shown here is derived from an EMBL/GenBank/DDBJ whole genome shotgun (WGS) entry which is preliminary data.</text>
</comment>
<accession>A0AAW0Y3J2</accession>
<gene>
    <name evidence="6" type="ORF">OTU49_014520</name>
</gene>
<keyword evidence="7" id="KW-1185">Reference proteome</keyword>
<evidence type="ECO:0000256" key="2">
    <source>
        <dbReference type="ARBA" id="ARBA00022692"/>
    </source>
</evidence>
<proteinExistence type="predicted"/>
<evidence type="ECO:0000256" key="4">
    <source>
        <dbReference type="ARBA" id="ARBA00023136"/>
    </source>
</evidence>
<sequence>VFTVLAYFIRDWRPLHAAATFPSLLLLLLAVYLVDESPRWLLVHGRVHETVKVLQRGARLNKVMLPETTILTAIISPTSENYRVTVDKPLEGVNLLSMQTVTREKQENLQSTCTLAEPDHDPKSAEQDDSDSICSGELATIVLGAEDGLGSWWAGPAGLVRTSCMRKIMCVLCIMWFLQGVVYLGLPLNSD</sequence>
<dbReference type="AlphaFoldDB" id="A0AAW0Y3J2"/>
<dbReference type="InterPro" id="IPR036259">
    <property type="entry name" value="MFS_trans_sf"/>
</dbReference>
<dbReference type="SUPFAM" id="SSF103473">
    <property type="entry name" value="MFS general substrate transporter"/>
    <property type="match status" value="1"/>
</dbReference>
<dbReference type="Pfam" id="PF00083">
    <property type="entry name" value="Sugar_tr"/>
    <property type="match status" value="1"/>
</dbReference>
<evidence type="ECO:0000313" key="6">
    <source>
        <dbReference type="EMBL" id="KAK8751380.1"/>
    </source>
</evidence>